<feature type="compositionally biased region" description="Basic residues" evidence="2">
    <location>
        <begin position="79"/>
        <end position="89"/>
    </location>
</feature>
<sequence>MKERFYKSFRLPLPDHSTHTPLRVADILLDREDDSDGDDCIGQSSMDGVREIKQRRHVHYYSPCQIAARLLTRMRRAKKQRVSQQKHKVQKEPTEFESPSVSASRSVNGLSCNEEPAGQYRNDTSFKLGVSCGLLYMIAASKNEFSKMIELRKEMEMLIQHAKEQLPRKEAPPKPLKKMDTLACSITDIQDVSSSNSHILVQSQPMLERNMVHNHFIEYNLSEQDECVEGIHDLEAELEVELERLQLYLNEDTTFEDRQEMVKVTVMDSSTQSHSMSFGEIIDPQEARNDMSFGVHPIELERRLHELIEARMQERITDLEYALECARQKVAEKETEVTWWKDTARLISQHVPETSRFTFRLDPEATLRLKGEHSIDL</sequence>
<dbReference type="AlphaFoldDB" id="A0A834U417"/>
<gene>
    <name evidence="3" type="ORF">G2W53_012687</name>
</gene>
<evidence type="ECO:0000313" key="4">
    <source>
        <dbReference type="Proteomes" id="UP000634136"/>
    </source>
</evidence>
<evidence type="ECO:0000256" key="2">
    <source>
        <dbReference type="SAM" id="MobiDB-lite"/>
    </source>
</evidence>
<keyword evidence="1" id="KW-0175">Coiled coil</keyword>
<feature type="coiled-coil region" evidence="1">
    <location>
        <begin position="309"/>
        <end position="336"/>
    </location>
</feature>
<dbReference type="OrthoDB" id="1916242at2759"/>
<proteinExistence type="predicted"/>
<dbReference type="GO" id="GO:0008356">
    <property type="term" value="P:asymmetric cell division"/>
    <property type="evidence" value="ECO:0007669"/>
    <property type="project" value="InterPro"/>
</dbReference>
<organism evidence="3 4">
    <name type="scientific">Senna tora</name>
    <dbReference type="NCBI Taxonomy" id="362788"/>
    <lineage>
        <taxon>Eukaryota</taxon>
        <taxon>Viridiplantae</taxon>
        <taxon>Streptophyta</taxon>
        <taxon>Embryophyta</taxon>
        <taxon>Tracheophyta</taxon>
        <taxon>Spermatophyta</taxon>
        <taxon>Magnoliopsida</taxon>
        <taxon>eudicotyledons</taxon>
        <taxon>Gunneridae</taxon>
        <taxon>Pentapetalae</taxon>
        <taxon>rosids</taxon>
        <taxon>fabids</taxon>
        <taxon>Fabales</taxon>
        <taxon>Fabaceae</taxon>
        <taxon>Caesalpinioideae</taxon>
        <taxon>Cassia clade</taxon>
        <taxon>Senna</taxon>
    </lineage>
</organism>
<feature type="compositionally biased region" description="Polar residues" evidence="2">
    <location>
        <begin position="97"/>
        <end position="109"/>
    </location>
</feature>
<name>A0A834U417_9FABA</name>
<dbReference type="Proteomes" id="UP000634136">
    <property type="component" value="Unassembled WGS sequence"/>
</dbReference>
<dbReference type="PANTHER" id="PTHR33476">
    <property type="entry name" value="EMB|CAB62613.1"/>
    <property type="match status" value="1"/>
</dbReference>
<dbReference type="EMBL" id="JAAIUW010000005">
    <property type="protein sequence ID" value="KAF7830354.1"/>
    <property type="molecule type" value="Genomic_DNA"/>
</dbReference>
<protein>
    <submittedName>
        <fullName evidence="3">Protein POLAR LOCALIZATION DURING ASYMMETRIC DIVISION AND REDISTRIBUTION</fullName>
    </submittedName>
</protein>
<dbReference type="PANTHER" id="PTHR33476:SF22">
    <property type="entry name" value="PROTEIN POLAR LOCALIZATION DURING ASYMMETRIC DIVISION AND REDISTRIBUTION"/>
    <property type="match status" value="1"/>
</dbReference>
<evidence type="ECO:0000256" key="1">
    <source>
        <dbReference type="SAM" id="Coils"/>
    </source>
</evidence>
<evidence type="ECO:0000313" key="3">
    <source>
        <dbReference type="EMBL" id="KAF7830354.1"/>
    </source>
</evidence>
<reference evidence="3" key="1">
    <citation type="submission" date="2020-09" db="EMBL/GenBank/DDBJ databases">
        <title>Genome-Enabled Discovery of Anthraquinone Biosynthesis in Senna tora.</title>
        <authorList>
            <person name="Kang S.-H."/>
            <person name="Pandey R.P."/>
            <person name="Lee C.-M."/>
            <person name="Sim J.-S."/>
            <person name="Jeong J.-T."/>
            <person name="Choi B.-S."/>
            <person name="Jung M."/>
            <person name="Ginzburg D."/>
            <person name="Zhao K."/>
            <person name="Won S.Y."/>
            <person name="Oh T.-J."/>
            <person name="Yu Y."/>
            <person name="Kim N.-H."/>
            <person name="Lee O.R."/>
            <person name="Lee T.-H."/>
            <person name="Bashyal P."/>
            <person name="Kim T.-S."/>
            <person name="Lee W.-H."/>
            <person name="Kawkins C."/>
            <person name="Kim C.-K."/>
            <person name="Kim J.S."/>
            <person name="Ahn B.O."/>
            <person name="Rhee S.Y."/>
            <person name="Sohng J.K."/>
        </authorList>
    </citation>
    <scope>NUCLEOTIDE SEQUENCE</scope>
    <source>
        <tissue evidence="3">Leaf</tissue>
    </source>
</reference>
<dbReference type="InterPro" id="IPR040348">
    <property type="entry name" value="POLAR-like"/>
</dbReference>
<keyword evidence="4" id="KW-1185">Reference proteome</keyword>
<comment type="caution">
    <text evidence="3">The sequence shown here is derived from an EMBL/GenBank/DDBJ whole genome shotgun (WGS) entry which is preliminary data.</text>
</comment>
<feature type="region of interest" description="Disordered" evidence="2">
    <location>
        <begin position="79"/>
        <end position="109"/>
    </location>
</feature>
<accession>A0A834U417</accession>